<reference evidence="10" key="1">
    <citation type="submission" date="2021-01" db="UniProtKB">
        <authorList>
            <consortium name="EnsemblPlants"/>
        </authorList>
    </citation>
    <scope>IDENTIFICATION</scope>
</reference>
<evidence type="ECO:0000259" key="9">
    <source>
        <dbReference type="SMART" id="SM00563"/>
    </source>
</evidence>
<keyword evidence="6 8" id="KW-0472">Membrane</keyword>
<evidence type="ECO:0000313" key="10">
    <source>
        <dbReference type="EnsemblPlants" id="Kaladp0067s0253.1.v1.1.CDS.1"/>
    </source>
</evidence>
<accession>A0A7N0UGV4</accession>
<comment type="subcellular location">
    <subcellularLocation>
        <location evidence="1">Membrane</location>
        <topology evidence="1">Multi-pass membrane protein</topology>
    </subcellularLocation>
</comment>
<dbReference type="Gramene" id="Kaladp0067s0253.1.v1.1">
    <property type="protein sequence ID" value="Kaladp0067s0253.1.v1.1.CDS.1"/>
    <property type="gene ID" value="Kaladp0067s0253.v1.1"/>
</dbReference>
<dbReference type="PANTHER" id="PTHR15486:SF62">
    <property type="entry name" value="GLYCEROL-3-PHOSPHATE ACYLTRANSFERASE 2-RELATED"/>
    <property type="match status" value="1"/>
</dbReference>
<evidence type="ECO:0000256" key="2">
    <source>
        <dbReference type="ARBA" id="ARBA00007937"/>
    </source>
</evidence>
<feature type="transmembrane region" description="Helical" evidence="8">
    <location>
        <begin position="79"/>
        <end position="106"/>
    </location>
</feature>
<feature type="domain" description="Phospholipid/glycerol acyltransferase" evidence="9">
    <location>
        <begin position="344"/>
        <end position="445"/>
    </location>
</feature>
<keyword evidence="4 8" id="KW-0812">Transmembrane</keyword>
<evidence type="ECO:0000256" key="6">
    <source>
        <dbReference type="ARBA" id="ARBA00023136"/>
    </source>
</evidence>
<keyword evidence="3" id="KW-0808">Transferase</keyword>
<evidence type="ECO:0000256" key="4">
    <source>
        <dbReference type="ARBA" id="ARBA00022692"/>
    </source>
</evidence>
<dbReference type="InterPro" id="IPR056462">
    <property type="entry name" value="HAD_RAM2/GPAT1-8"/>
</dbReference>
<dbReference type="Proteomes" id="UP000594263">
    <property type="component" value="Unplaced"/>
</dbReference>
<sequence length="543" mass="60887">MVSKALSRCLSFTSRLILRQLRTNSSKFLSRKPGNVSRSSKFHMLSSVPDGGEPELLQNTSMIWNIEGGLLKSSNLFPYFMLVALEAGGFLRALLLLALYPLLCLVGSEDARMKMMVMVCFFGVRKDSFRIGASVLAKFFLQDVGSEWFERMMNKKRVVKKIGVSNMPQIMIESFLKEYMGFDCVVGRELKVFRGYFVGLMEKNKTPQNLSAHVMDGEETHKHNYMVIGICSAETSAADQLVSVCDEIYLTTDAERSRWSQLPADKYPKPLVFHDGRLAFRPTSLATLAMFVWFPFGVWLAILRSLVGLFLPYTISKPLLAFLGLKVRFKPNSLAMLASKSKGIVYVCNHRTLFDPIYLCVVLDKEVTAVTYSLSRVSEFLSPIKTVRLTRDLNKDAKLMEQMLTQGDLVVCPEGTTCREGYLLRFSPLFTEMSQVIVPVALDTKVSMFYGTTASGLKCLDPFFFLMNPCPLYTVKFLDPVSGLPTSPSAVHDASAKGRDSRRFELANQVQSEIAKALNFTCTKLTRKDKYLILAGNEGTVST</sequence>
<evidence type="ECO:0000256" key="3">
    <source>
        <dbReference type="ARBA" id="ARBA00022679"/>
    </source>
</evidence>
<dbReference type="SUPFAM" id="SSF69593">
    <property type="entry name" value="Glycerol-3-phosphate (1)-acyltransferase"/>
    <property type="match status" value="1"/>
</dbReference>
<dbReference type="GO" id="GO:0010143">
    <property type="term" value="P:cutin biosynthetic process"/>
    <property type="evidence" value="ECO:0007669"/>
    <property type="project" value="TreeGrafter"/>
</dbReference>
<dbReference type="EnsemblPlants" id="Kaladp0067s0253.1.v1.1">
    <property type="protein sequence ID" value="Kaladp0067s0253.1.v1.1.CDS.1"/>
    <property type="gene ID" value="Kaladp0067s0253.v1.1"/>
</dbReference>
<evidence type="ECO:0000256" key="8">
    <source>
        <dbReference type="SAM" id="Phobius"/>
    </source>
</evidence>
<dbReference type="GO" id="GO:0016020">
    <property type="term" value="C:membrane"/>
    <property type="evidence" value="ECO:0007669"/>
    <property type="project" value="UniProtKB-SubCell"/>
</dbReference>
<dbReference type="PANTHER" id="PTHR15486">
    <property type="entry name" value="ANCIENT UBIQUITOUS PROTEIN"/>
    <property type="match status" value="1"/>
</dbReference>
<evidence type="ECO:0000256" key="1">
    <source>
        <dbReference type="ARBA" id="ARBA00004141"/>
    </source>
</evidence>
<dbReference type="OMA" id="IFRITIA"/>
<evidence type="ECO:0000256" key="7">
    <source>
        <dbReference type="ARBA" id="ARBA00023315"/>
    </source>
</evidence>
<dbReference type="GO" id="GO:0016791">
    <property type="term" value="F:phosphatase activity"/>
    <property type="evidence" value="ECO:0007669"/>
    <property type="project" value="TreeGrafter"/>
</dbReference>
<dbReference type="AlphaFoldDB" id="A0A7N0UGV4"/>
<keyword evidence="5 8" id="KW-1133">Transmembrane helix</keyword>
<dbReference type="CDD" id="cd06551">
    <property type="entry name" value="LPLAT"/>
    <property type="match status" value="1"/>
</dbReference>
<protein>
    <recommendedName>
        <fullName evidence="9">Phospholipid/glycerol acyltransferase domain-containing protein</fullName>
    </recommendedName>
</protein>
<dbReference type="GO" id="GO:0090447">
    <property type="term" value="F:glycerol-3-phosphate 2-O-acyltransferase activity"/>
    <property type="evidence" value="ECO:0007669"/>
    <property type="project" value="TreeGrafter"/>
</dbReference>
<dbReference type="Pfam" id="PF01553">
    <property type="entry name" value="Acyltransferase"/>
    <property type="match status" value="1"/>
</dbReference>
<feature type="transmembrane region" description="Helical" evidence="8">
    <location>
        <begin position="285"/>
        <end position="303"/>
    </location>
</feature>
<evidence type="ECO:0000256" key="5">
    <source>
        <dbReference type="ARBA" id="ARBA00022989"/>
    </source>
</evidence>
<dbReference type="SMART" id="SM00563">
    <property type="entry name" value="PlsC"/>
    <property type="match status" value="1"/>
</dbReference>
<organism evidence="10 11">
    <name type="scientific">Kalanchoe fedtschenkoi</name>
    <name type="common">Lavender scallops</name>
    <name type="synonym">South American air plant</name>
    <dbReference type="NCBI Taxonomy" id="63787"/>
    <lineage>
        <taxon>Eukaryota</taxon>
        <taxon>Viridiplantae</taxon>
        <taxon>Streptophyta</taxon>
        <taxon>Embryophyta</taxon>
        <taxon>Tracheophyta</taxon>
        <taxon>Spermatophyta</taxon>
        <taxon>Magnoliopsida</taxon>
        <taxon>eudicotyledons</taxon>
        <taxon>Gunneridae</taxon>
        <taxon>Pentapetalae</taxon>
        <taxon>Saxifragales</taxon>
        <taxon>Crassulaceae</taxon>
        <taxon>Kalanchoe</taxon>
    </lineage>
</organism>
<evidence type="ECO:0000313" key="11">
    <source>
        <dbReference type="Proteomes" id="UP000594263"/>
    </source>
</evidence>
<comment type="similarity">
    <text evidence="2">Belongs to the GPAT/DAPAT family.</text>
</comment>
<keyword evidence="7" id="KW-0012">Acyltransferase</keyword>
<keyword evidence="11" id="KW-1185">Reference proteome</keyword>
<dbReference type="InterPro" id="IPR002123">
    <property type="entry name" value="Plipid/glycerol_acylTrfase"/>
</dbReference>
<name>A0A7N0UGV4_KALFE</name>
<proteinExistence type="inferred from homology"/>
<dbReference type="Pfam" id="PF23270">
    <property type="entry name" value="HAD_RAM2_N"/>
    <property type="match status" value="1"/>
</dbReference>